<gene>
    <name evidence="7" type="ORF">MNBD_GAMMA22-39</name>
</gene>
<accession>A0A3B1A6G5</accession>
<dbReference type="GO" id="GO:0016491">
    <property type="term" value="F:oxidoreductase activity"/>
    <property type="evidence" value="ECO:0007669"/>
    <property type="project" value="InterPro"/>
</dbReference>
<dbReference type="InterPro" id="IPR023205">
    <property type="entry name" value="DsbA/DsbL"/>
</dbReference>
<dbReference type="InterPro" id="IPR036249">
    <property type="entry name" value="Thioredoxin-like_sf"/>
</dbReference>
<feature type="domain" description="DSBA-like thioredoxin" evidence="6">
    <location>
        <begin position="59"/>
        <end position="193"/>
    </location>
</feature>
<evidence type="ECO:0000256" key="1">
    <source>
        <dbReference type="ARBA" id="ARBA00005791"/>
    </source>
</evidence>
<keyword evidence="5" id="KW-0676">Redox-active center</keyword>
<organism evidence="7">
    <name type="scientific">hydrothermal vent metagenome</name>
    <dbReference type="NCBI Taxonomy" id="652676"/>
    <lineage>
        <taxon>unclassified sequences</taxon>
        <taxon>metagenomes</taxon>
        <taxon>ecological metagenomes</taxon>
    </lineage>
</organism>
<evidence type="ECO:0000256" key="4">
    <source>
        <dbReference type="ARBA" id="ARBA00023157"/>
    </source>
</evidence>
<dbReference type="Pfam" id="PF01323">
    <property type="entry name" value="DSBA"/>
    <property type="match status" value="1"/>
</dbReference>
<name>A0A3B1A6G5_9ZZZZ</name>
<dbReference type="PANTHER" id="PTHR35891">
    <property type="entry name" value="THIOL:DISULFIDE INTERCHANGE PROTEIN DSBA"/>
    <property type="match status" value="1"/>
</dbReference>
<reference evidence="7" key="1">
    <citation type="submission" date="2018-06" db="EMBL/GenBank/DDBJ databases">
        <authorList>
            <person name="Zhirakovskaya E."/>
        </authorList>
    </citation>
    <scope>NUCLEOTIDE SEQUENCE</scope>
</reference>
<evidence type="ECO:0000256" key="2">
    <source>
        <dbReference type="ARBA" id="ARBA00013831"/>
    </source>
</evidence>
<dbReference type="Gene3D" id="3.40.30.10">
    <property type="entry name" value="Glutaredoxin"/>
    <property type="match status" value="1"/>
</dbReference>
<dbReference type="AlphaFoldDB" id="A0A3B1A6G5"/>
<keyword evidence="3" id="KW-0732">Signal</keyword>
<comment type="similarity">
    <text evidence="1">Belongs to the thioredoxin family. DsbA subfamily.</text>
</comment>
<dbReference type="SUPFAM" id="SSF52833">
    <property type="entry name" value="Thioredoxin-like"/>
    <property type="match status" value="1"/>
</dbReference>
<dbReference type="CDD" id="cd03019">
    <property type="entry name" value="DsbA_DsbA"/>
    <property type="match status" value="1"/>
</dbReference>
<proteinExistence type="inferred from homology"/>
<dbReference type="PROSITE" id="PS51257">
    <property type="entry name" value="PROKAR_LIPOPROTEIN"/>
    <property type="match status" value="1"/>
</dbReference>
<dbReference type="PIRSF" id="PIRSF001488">
    <property type="entry name" value="Tdi_protein"/>
    <property type="match status" value="1"/>
</dbReference>
<evidence type="ECO:0000256" key="3">
    <source>
        <dbReference type="ARBA" id="ARBA00022729"/>
    </source>
</evidence>
<dbReference type="PANTHER" id="PTHR35891:SF2">
    <property type="entry name" value="THIOL:DISULFIDE INTERCHANGE PROTEIN DSBA"/>
    <property type="match status" value="1"/>
</dbReference>
<dbReference type="InterPro" id="IPR001853">
    <property type="entry name" value="DSBA-like_thioredoxin_dom"/>
</dbReference>
<sequence>MLKKLYYLLPLLLLASCSIQEKTISVTPQKEANFHENFDYKLINPQQKIDGEDNKIEVVEMFFFACPHCYKLEPTIELWLKKQADDVKFIRVPAIIGPTWAIQAKAFYVAEKLGMSDVVRKKLFEAIHKEGKQIYNEYSLMTFFSELGVSQNRFLELYESEEVVELASKAREKTVNYGIRGVPAIIVNGKYYTATYFKTDHNKMLEVVDFLIEKERKEKLVTAQLK</sequence>
<dbReference type="EMBL" id="UOFS01000022">
    <property type="protein sequence ID" value="VAW95342.1"/>
    <property type="molecule type" value="Genomic_DNA"/>
</dbReference>
<evidence type="ECO:0000313" key="7">
    <source>
        <dbReference type="EMBL" id="VAW95342.1"/>
    </source>
</evidence>
<protein>
    <recommendedName>
        <fullName evidence="2">Thiol:disulfide interchange protein DsbA</fullName>
    </recommendedName>
</protein>
<dbReference type="InterPro" id="IPR050824">
    <property type="entry name" value="Thiol_disulfide_DsbA"/>
</dbReference>
<evidence type="ECO:0000256" key="5">
    <source>
        <dbReference type="ARBA" id="ARBA00023284"/>
    </source>
</evidence>
<keyword evidence="4" id="KW-1015">Disulfide bond</keyword>
<evidence type="ECO:0000259" key="6">
    <source>
        <dbReference type="Pfam" id="PF01323"/>
    </source>
</evidence>